<protein>
    <submittedName>
        <fullName evidence="1">3476_t:CDS:1</fullName>
    </submittedName>
</protein>
<evidence type="ECO:0000313" key="2">
    <source>
        <dbReference type="Proteomes" id="UP000789860"/>
    </source>
</evidence>
<keyword evidence="2" id="KW-1185">Reference proteome</keyword>
<sequence length="285" mass="33498">MSLPPWFVDDASCGTSNPISGLMKQFVQDKSLQRDRFGYDQINEGSSKRTFRTRSELDIHEHEYEKFFNQPDREPGVYDLNQMDRELQTIMHNTQNNEKWVHDFLNQPNLLNNDLLNQNVEFEKIFNNTNVQDEWINKYLSTDQIPSKLHPDEYTAFEKAFNDVNKNVNWESEFNAQEEKLWANEFKQQNDNELNNTNAKAELSKTAGKLIESVKDETNPKFKNSSFMKFMKQLRDNEVSIEGNKVVEQKSPVSNGDIEEDWGELQKDYDNYEPYSMGYKLAVSE</sequence>
<gene>
    <name evidence="1" type="ORF">SCALOS_LOCUS1844</name>
</gene>
<name>A0ACA9KE00_9GLOM</name>
<evidence type="ECO:0000313" key="1">
    <source>
        <dbReference type="EMBL" id="CAG8466497.1"/>
    </source>
</evidence>
<reference evidence="1" key="1">
    <citation type="submission" date="2021-06" db="EMBL/GenBank/DDBJ databases">
        <authorList>
            <person name="Kallberg Y."/>
            <person name="Tangrot J."/>
            <person name="Rosling A."/>
        </authorList>
    </citation>
    <scope>NUCLEOTIDE SEQUENCE</scope>
    <source>
        <strain evidence="1">AU212A</strain>
    </source>
</reference>
<accession>A0ACA9KE00</accession>
<comment type="caution">
    <text evidence="1">The sequence shown here is derived from an EMBL/GenBank/DDBJ whole genome shotgun (WGS) entry which is preliminary data.</text>
</comment>
<proteinExistence type="predicted"/>
<dbReference type="EMBL" id="CAJVPM010001407">
    <property type="protein sequence ID" value="CAG8466497.1"/>
    <property type="molecule type" value="Genomic_DNA"/>
</dbReference>
<organism evidence="1 2">
    <name type="scientific">Scutellospora calospora</name>
    <dbReference type="NCBI Taxonomy" id="85575"/>
    <lineage>
        <taxon>Eukaryota</taxon>
        <taxon>Fungi</taxon>
        <taxon>Fungi incertae sedis</taxon>
        <taxon>Mucoromycota</taxon>
        <taxon>Glomeromycotina</taxon>
        <taxon>Glomeromycetes</taxon>
        <taxon>Diversisporales</taxon>
        <taxon>Gigasporaceae</taxon>
        <taxon>Scutellospora</taxon>
    </lineage>
</organism>
<dbReference type="Proteomes" id="UP000789860">
    <property type="component" value="Unassembled WGS sequence"/>
</dbReference>